<sequence>MHWLIDGMNVIGTRPDQWWRDRHAAMVRLVDMLERWAIAENEDVTVVFEQPPRPPIRSTVIEVAHAPRARANAADDEIVRRLKEAPNPAATWVVTSDLWLTEQAHALGAAVQPAASFRDRIEG</sequence>
<reference evidence="2" key="1">
    <citation type="submission" date="2023-07" db="EMBL/GenBank/DDBJ databases">
        <title>Conexibacter stalactiti sp. nov., isolated from stalactites in a lava cave and emended description of the genus Conexibacter.</title>
        <authorList>
            <person name="Lee S.D."/>
        </authorList>
    </citation>
    <scope>NUCLEOTIDE SEQUENCE [LARGE SCALE GENOMIC DNA]</scope>
    <source>
        <strain evidence="2">KCTC 39840</strain>
    </source>
</reference>
<comment type="caution">
    <text evidence="1">The sequence shown here is derived from an EMBL/GenBank/DDBJ whole genome shotgun (WGS) entry which is preliminary data.</text>
</comment>
<proteinExistence type="predicted"/>
<protein>
    <submittedName>
        <fullName evidence="1">NYN domain-containing protein</fullName>
    </submittedName>
</protein>
<name>A0ABU4HWK8_9ACTN</name>
<evidence type="ECO:0000313" key="2">
    <source>
        <dbReference type="Proteomes" id="UP001284601"/>
    </source>
</evidence>
<keyword evidence="2" id="KW-1185">Reference proteome</keyword>
<organism evidence="1 2">
    <name type="scientific">Conexibacter stalactiti</name>
    <dbReference type="NCBI Taxonomy" id="1940611"/>
    <lineage>
        <taxon>Bacteria</taxon>
        <taxon>Bacillati</taxon>
        <taxon>Actinomycetota</taxon>
        <taxon>Thermoleophilia</taxon>
        <taxon>Solirubrobacterales</taxon>
        <taxon>Conexibacteraceae</taxon>
        <taxon>Conexibacter</taxon>
    </lineage>
</organism>
<evidence type="ECO:0000313" key="1">
    <source>
        <dbReference type="EMBL" id="MDW5597723.1"/>
    </source>
</evidence>
<dbReference type="InterPro" id="IPR010298">
    <property type="entry name" value="YacP-like"/>
</dbReference>
<gene>
    <name evidence="1" type="ORF">R7226_25450</name>
</gene>
<accession>A0ABU4HWK8</accession>
<dbReference type="Proteomes" id="UP001284601">
    <property type="component" value="Unassembled WGS sequence"/>
</dbReference>
<dbReference type="Pfam" id="PF05991">
    <property type="entry name" value="NYN_YacP"/>
    <property type="match status" value="1"/>
</dbReference>
<dbReference type="EMBL" id="JAWSTH010000099">
    <property type="protein sequence ID" value="MDW5597723.1"/>
    <property type="molecule type" value="Genomic_DNA"/>
</dbReference>
<dbReference type="RefSeq" id="WP_318600188.1">
    <property type="nucleotide sequence ID" value="NZ_JAWSTH010000099.1"/>
</dbReference>